<dbReference type="OrthoDB" id="3210164at2"/>
<dbReference type="AlphaFoldDB" id="A0A0F2TI91"/>
<organism evidence="2 3">
    <name type="scientific">Streptomyces rubellomurinus (strain ATCC 31215)</name>
    <dbReference type="NCBI Taxonomy" id="359131"/>
    <lineage>
        <taxon>Bacteria</taxon>
        <taxon>Bacillati</taxon>
        <taxon>Actinomycetota</taxon>
        <taxon>Actinomycetes</taxon>
        <taxon>Kitasatosporales</taxon>
        <taxon>Streptomycetaceae</taxon>
        <taxon>Streptomyces</taxon>
    </lineage>
</organism>
<dbReference type="RefSeq" id="WP_045692893.1">
    <property type="nucleotide sequence ID" value="NZ_JZKH01000007.1"/>
</dbReference>
<dbReference type="EMBL" id="JZKH01000007">
    <property type="protein sequence ID" value="KJS62943.1"/>
    <property type="molecule type" value="Genomic_DNA"/>
</dbReference>
<dbReference type="InterPro" id="IPR029058">
    <property type="entry name" value="AB_hydrolase_fold"/>
</dbReference>
<dbReference type="PANTHER" id="PTHR43194">
    <property type="entry name" value="HYDROLASE ALPHA/BETA FOLD FAMILY"/>
    <property type="match status" value="1"/>
</dbReference>
<dbReference type="GO" id="GO:0003824">
    <property type="term" value="F:catalytic activity"/>
    <property type="evidence" value="ECO:0007669"/>
    <property type="project" value="UniProtKB-ARBA"/>
</dbReference>
<evidence type="ECO:0000313" key="3">
    <source>
        <dbReference type="Proteomes" id="UP000033699"/>
    </source>
</evidence>
<feature type="domain" description="AB hydrolase-1" evidence="1">
    <location>
        <begin position="22"/>
        <end position="261"/>
    </location>
</feature>
<sequence>MAGISVNGVSLHYEASGSGPGVVLVHGSWSDGDTWARVVPGLAARTTVVTYDRRGHSRSEDPLTQGSVHEDAADLAELIHALGLAPAYVYGDSYGALVTLRLAAARPDLLRGLAVHEPPGTGILLADPDLRPIGTAFADRIAAVRELLEQAESAAAAELYVDTLAFGPGAWEQLPAPVRHTYVRNAPTYLDELRDPDALDLDLVGLARYGDPALLTQSDDSAPMFGEVLDLIDLTLPKAERHLYEGAGHAPHLAQPEEWVRVVLPRALA</sequence>
<accession>A0A0F2TI91</accession>
<dbReference type="InterPro" id="IPR050228">
    <property type="entry name" value="Carboxylesterase_BioH"/>
</dbReference>
<comment type="caution">
    <text evidence="2">The sequence shown here is derived from an EMBL/GenBank/DDBJ whole genome shotgun (WGS) entry which is preliminary data.</text>
</comment>
<dbReference type="Pfam" id="PF12697">
    <property type="entry name" value="Abhydrolase_6"/>
    <property type="match status" value="1"/>
</dbReference>
<evidence type="ECO:0000313" key="2">
    <source>
        <dbReference type="EMBL" id="KJS62943.1"/>
    </source>
</evidence>
<gene>
    <name evidence="2" type="ORF">VM95_05455</name>
</gene>
<dbReference type="SUPFAM" id="SSF53474">
    <property type="entry name" value="alpha/beta-Hydrolases"/>
    <property type="match status" value="1"/>
</dbReference>
<keyword evidence="3" id="KW-1185">Reference proteome</keyword>
<dbReference type="Gene3D" id="3.40.50.1820">
    <property type="entry name" value="alpha/beta hydrolase"/>
    <property type="match status" value="1"/>
</dbReference>
<dbReference type="PANTHER" id="PTHR43194:SF5">
    <property type="entry name" value="PIMELOYL-[ACYL-CARRIER PROTEIN] METHYL ESTER ESTERASE"/>
    <property type="match status" value="1"/>
</dbReference>
<dbReference type="Proteomes" id="UP000033699">
    <property type="component" value="Unassembled WGS sequence"/>
</dbReference>
<name>A0A0F2TI91_STRR3</name>
<reference evidence="2 3" key="1">
    <citation type="submission" date="2015-02" db="EMBL/GenBank/DDBJ databases">
        <authorList>
            <person name="Ju K.-S."/>
            <person name="Doroghazi J.R."/>
            <person name="Metcalf W."/>
        </authorList>
    </citation>
    <scope>NUCLEOTIDE SEQUENCE [LARGE SCALE GENOMIC DNA]</scope>
    <source>
        <strain evidence="2 3">ATCC 31215</strain>
    </source>
</reference>
<evidence type="ECO:0000259" key="1">
    <source>
        <dbReference type="Pfam" id="PF12697"/>
    </source>
</evidence>
<proteinExistence type="predicted"/>
<dbReference type="PATRIC" id="fig|359131.3.peg.6173"/>
<protein>
    <recommendedName>
        <fullName evidence="1">AB hydrolase-1 domain-containing protein</fullName>
    </recommendedName>
</protein>
<dbReference type="InterPro" id="IPR000073">
    <property type="entry name" value="AB_hydrolase_1"/>
</dbReference>